<organism evidence="3 4">
    <name type="scientific">Rhizobium leguminosarum bv. trifolii (strain WSM1325)</name>
    <dbReference type="NCBI Taxonomy" id="395491"/>
    <lineage>
        <taxon>Bacteria</taxon>
        <taxon>Pseudomonadati</taxon>
        <taxon>Pseudomonadota</taxon>
        <taxon>Alphaproteobacteria</taxon>
        <taxon>Hyphomicrobiales</taxon>
        <taxon>Rhizobiaceae</taxon>
        <taxon>Rhizobium/Agrobacterium group</taxon>
        <taxon>Rhizobium</taxon>
    </lineage>
</organism>
<dbReference type="OrthoDB" id="9811730at2"/>
<keyword evidence="3" id="KW-0614">Plasmid</keyword>
<dbReference type="Proteomes" id="UP000002256">
    <property type="component" value="Plasmid pR132503"/>
</dbReference>
<evidence type="ECO:0000256" key="2">
    <source>
        <dbReference type="SAM" id="Phobius"/>
    </source>
</evidence>
<dbReference type="HOGENOM" id="CLU_174727_0_0_5"/>
<geneLocation type="plasmid" evidence="3 4">
    <name>pR132503</name>
</geneLocation>
<dbReference type="KEGG" id="rlg:Rleg_5831"/>
<evidence type="ECO:0000313" key="4">
    <source>
        <dbReference type="Proteomes" id="UP000002256"/>
    </source>
</evidence>
<dbReference type="Pfam" id="PF04120">
    <property type="entry name" value="Iron_permease"/>
    <property type="match status" value="1"/>
</dbReference>
<keyword evidence="2" id="KW-1133">Transmembrane helix</keyword>
<feature type="transmembrane region" description="Helical" evidence="2">
    <location>
        <begin position="38"/>
        <end position="55"/>
    </location>
</feature>
<feature type="transmembrane region" description="Helical" evidence="2">
    <location>
        <begin position="12"/>
        <end position="32"/>
    </location>
</feature>
<gene>
    <name evidence="3" type="ordered locus">Rleg_5831</name>
</gene>
<sequence length="106" mass="12476">MRWRSWLTDLGTWTASPIAFAIVIFYGISWLIFSPETLEWHGLATLITWMMTLFIQRAEHRDTQAIHAKLDELLHVHGDAKNEITQIDEKEPEQIERFRATHTESE</sequence>
<protein>
    <recommendedName>
        <fullName evidence="5">Low affinity iron permease family protein</fullName>
    </recommendedName>
</protein>
<keyword evidence="2" id="KW-0812">Transmembrane</keyword>
<evidence type="ECO:0000256" key="1">
    <source>
        <dbReference type="SAM" id="MobiDB-lite"/>
    </source>
</evidence>
<evidence type="ECO:0000313" key="3">
    <source>
        <dbReference type="EMBL" id="ACS60612.1"/>
    </source>
</evidence>
<name>C6B880_RHILS</name>
<dbReference type="AlphaFoldDB" id="C6B880"/>
<evidence type="ECO:0008006" key="5">
    <source>
        <dbReference type="Google" id="ProtNLM"/>
    </source>
</evidence>
<dbReference type="InterPro" id="IPR007251">
    <property type="entry name" value="Iron_permease_Fet4"/>
</dbReference>
<feature type="region of interest" description="Disordered" evidence="1">
    <location>
        <begin position="85"/>
        <end position="106"/>
    </location>
</feature>
<accession>C6B880</accession>
<reference evidence="3 4" key="1">
    <citation type="journal article" date="2010" name="Stand. Genomic Sci.">
        <title>Complete genome sequence of Rhizobium leguminosarum bv. trifolii strain WSM1325, an effective microsymbiont of annual Mediterranean clovers.</title>
        <authorList>
            <person name="Reeve W."/>
            <person name="O'Hara G."/>
            <person name="Chain P."/>
            <person name="Ardley J."/>
            <person name="Brau L."/>
            <person name="Nandesena K."/>
            <person name="Tiwari R."/>
            <person name="Copeland A."/>
            <person name="Nolan M."/>
            <person name="Han C."/>
            <person name="Brettin T."/>
            <person name="Land M."/>
            <person name="Ovchinikova G."/>
            <person name="Ivanova N."/>
            <person name="Mavromatis K."/>
            <person name="Markowitz V."/>
            <person name="Kyrpides N."/>
            <person name="Melino V."/>
            <person name="Denton M."/>
            <person name="Yates R."/>
            <person name="Howieson J."/>
        </authorList>
    </citation>
    <scope>NUCLEOTIDE SEQUENCE [LARGE SCALE GENOMIC DNA]</scope>
    <source>
        <strain evidence="4">WSM1325</strain>
        <plasmid evidence="4">Plasmid pR132503</plasmid>
    </source>
</reference>
<keyword evidence="2" id="KW-0472">Membrane</keyword>
<dbReference type="GO" id="GO:0055085">
    <property type="term" value="P:transmembrane transport"/>
    <property type="evidence" value="ECO:0007669"/>
    <property type="project" value="InterPro"/>
</dbReference>
<proteinExistence type="predicted"/>
<dbReference type="EMBL" id="CP001625">
    <property type="protein sequence ID" value="ACS60612.1"/>
    <property type="molecule type" value="Genomic_DNA"/>
</dbReference>